<dbReference type="GeneID" id="70184171"/>
<dbReference type="AlphaFoldDB" id="A0A9P9BLK3"/>
<reference evidence="1" key="1">
    <citation type="journal article" date="2021" name="Nat. Commun.">
        <title>Genetic determinants of endophytism in the Arabidopsis root mycobiome.</title>
        <authorList>
            <person name="Mesny F."/>
            <person name="Miyauchi S."/>
            <person name="Thiergart T."/>
            <person name="Pickel B."/>
            <person name="Atanasova L."/>
            <person name="Karlsson M."/>
            <person name="Huettel B."/>
            <person name="Barry K.W."/>
            <person name="Haridas S."/>
            <person name="Chen C."/>
            <person name="Bauer D."/>
            <person name="Andreopoulos W."/>
            <person name="Pangilinan J."/>
            <person name="LaButti K."/>
            <person name="Riley R."/>
            <person name="Lipzen A."/>
            <person name="Clum A."/>
            <person name="Drula E."/>
            <person name="Henrissat B."/>
            <person name="Kohler A."/>
            <person name="Grigoriev I.V."/>
            <person name="Martin F.M."/>
            <person name="Hacquard S."/>
        </authorList>
    </citation>
    <scope>NUCLEOTIDE SEQUENCE</scope>
    <source>
        <strain evidence="1">MPI-CAGE-CH-0230</strain>
    </source>
</reference>
<protein>
    <recommendedName>
        <fullName evidence="3">RING-type domain-containing protein</fullName>
    </recommendedName>
</protein>
<keyword evidence="2" id="KW-1185">Reference proteome</keyword>
<dbReference type="EMBL" id="JAGTJQ010000007">
    <property type="protein sequence ID" value="KAH7028177.1"/>
    <property type="molecule type" value="Genomic_DNA"/>
</dbReference>
<comment type="caution">
    <text evidence="1">The sequence shown here is derived from an EMBL/GenBank/DDBJ whole genome shotgun (WGS) entry which is preliminary data.</text>
</comment>
<name>A0A9P9BLK3_9PEZI</name>
<dbReference type="Pfam" id="PF22191">
    <property type="entry name" value="IBR_1"/>
    <property type="match status" value="1"/>
</dbReference>
<proteinExistence type="predicted"/>
<dbReference type="OrthoDB" id="4704783at2759"/>
<evidence type="ECO:0000313" key="2">
    <source>
        <dbReference type="Proteomes" id="UP000756346"/>
    </source>
</evidence>
<dbReference type="RefSeq" id="XP_046010976.1">
    <property type="nucleotide sequence ID" value="XM_046154625.1"/>
</dbReference>
<gene>
    <name evidence="1" type="ORF">B0I36DRAFT_328763</name>
</gene>
<dbReference type="Proteomes" id="UP000756346">
    <property type="component" value="Unassembled WGS sequence"/>
</dbReference>
<dbReference type="Gene3D" id="1.20.120.1750">
    <property type="match status" value="1"/>
</dbReference>
<evidence type="ECO:0008006" key="3">
    <source>
        <dbReference type="Google" id="ProtNLM"/>
    </source>
</evidence>
<sequence>MALQKGDGCFHMTCPACESQFCWECLADWRGIVVEGRFHREGHREGCYFRGENAVPPTQIMGRTVERGLRRARGIFR</sequence>
<dbReference type="SUPFAM" id="SSF57850">
    <property type="entry name" value="RING/U-box"/>
    <property type="match status" value="1"/>
</dbReference>
<accession>A0A9P9BLK3</accession>
<organism evidence="1 2">
    <name type="scientific">Microdochium trichocladiopsis</name>
    <dbReference type="NCBI Taxonomy" id="1682393"/>
    <lineage>
        <taxon>Eukaryota</taxon>
        <taxon>Fungi</taxon>
        <taxon>Dikarya</taxon>
        <taxon>Ascomycota</taxon>
        <taxon>Pezizomycotina</taxon>
        <taxon>Sordariomycetes</taxon>
        <taxon>Xylariomycetidae</taxon>
        <taxon>Xylariales</taxon>
        <taxon>Microdochiaceae</taxon>
        <taxon>Microdochium</taxon>
    </lineage>
</organism>
<evidence type="ECO:0000313" key="1">
    <source>
        <dbReference type="EMBL" id="KAH7028177.1"/>
    </source>
</evidence>